<evidence type="ECO:0000256" key="1">
    <source>
        <dbReference type="SAM" id="MobiDB-lite"/>
    </source>
</evidence>
<dbReference type="Ensembl" id="ENSCCAT00000018301.1">
    <property type="protein sequence ID" value="ENSCCAP00000002971.1"/>
    <property type="gene ID" value="ENSCCAG00000017028.1"/>
</dbReference>
<reference evidence="2" key="1">
    <citation type="submission" date="2025-08" db="UniProtKB">
        <authorList>
            <consortium name="Ensembl"/>
        </authorList>
    </citation>
    <scope>IDENTIFICATION</scope>
</reference>
<accession>A0A2K5PH70</accession>
<feature type="compositionally biased region" description="Low complexity" evidence="1">
    <location>
        <begin position="113"/>
        <end position="122"/>
    </location>
</feature>
<proteinExistence type="predicted"/>
<keyword evidence="3" id="KW-1185">Reference proteome</keyword>
<gene>
    <name evidence="2" type="primary">C13orf42</name>
</gene>
<dbReference type="GeneTree" id="ENSGT00390000003838"/>
<feature type="region of interest" description="Disordered" evidence="1">
    <location>
        <begin position="107"/>
        <end position="144"/>
    </location>
</feature>
<evidence type="ECO:0000313" key="3">
    <source>
        <dbReference type="Proteomes" id="UP000233040"/>
    </source>
</evidence>
<sequence length="325" mass="37346">MFRKIHSIFNSSPQRKVATESPFYEGASPTVKLIRSSSMYVVGDHGEKFSESLKKYKSSSSMDTSLYYLRQEEDRAWMYSRTQDCLQYLQELLALRKKYLSSFSDLKPRHAQGTSSTSSKSSKGGKKTPLRSTPKEIKRATPKKYSQFSADVAEAIAFFDSIIAELDTERRPRTAEASPPNEDVDFDVATSSREHSLHSNWILRAPRRHSEDIPAHAVHMVDGQFRRSTERRTMGTQGRLERHPIYLPKAVEGAFNTWKFKPKACKKDLGSSRQILFNFSGEDTEWDAELFALEPPVFPGEDCYETENPKGQWLLRERLWERTVP</sequence>
<name>A0A2K5PH70_CEBIM</name>
<dbReference type="AlphaFoldDB" id="A0A2K5PH70"/>
<dbReference type="Proteomes" id="UP000233040">
    <property type="component" value="Unassembled WGS sequence"/>
</dbReference>
<protein>
    <submittedName>
        <fullName evidence="2">Chromosome 13 open reading frame 42</fullName>
    </submittedName>
</protein>
<dbReference type="STRING" id="9516.ENSCCAP00000002971"/>
<reference evidence="2" key="2">
    <citation type="submission" date="2025-09" db="UniProtKB">
        <authorList>
            <consortium name="Ensembl"/>
        </authorList>
    </citation>
    <scope>IDENTIFICATION</scope>
</reference>
<evidence type="ECO:0000313" key="2">
    <source>
        <dbReference type="Ensembl" id="ENSCCAP00000002971.1"/>
    </source>
</evidence>
<organism evidence="2 3">
    <name type="scientific">Cebus imitator</name>
    <name type="common">Panamanian white-faced capuchin</name>
    <name type="synonym">Cebus capucinus imitator</name>
    <dbReference type="NCBI Taxonomy" id="2715852"/>
    <lineage>
        <taxon>Eukaryota</taxon>
        <taxon>Metazoa</taxon>
        <taxon>Chordata</taxon>
        <taxon>Craniata</taxon>
        <taxon>Vertebrata</taxon>
        <taxon>Euteleostomi</taxon>
        <taxon>Mammalia</taxon>
        <taxon>Eutheria</taxon>
        <taxon>Euarchontoglires</taxon>
        <taxon>Primates</taxon>
        <taxon>Haplorrhini</taxon>
        <taxon>Platyrrhini</taxon>
        <taxon>Cebidae</taxon>
        <taxon>Cebinae</taxon>
        <taxon>Cebus</taxon>
    </lineage>
</organism>
<dbReference type="OMA" id="YSRTQDC"/>